<protein>
    <submittedName>
        <fullName evidence="2">Uncharacterized protein</fullName>
    </submittedName>
</protein>
<gene>
    <name evidence="2" type="ORF">B0H17DRAFT_1297114</name>
</gene>
<evidence type="ECO:0000313" key="2">
    <source>
        <dbReference type="EMBL" id="KAJ7688687.1"/>
    </source>
</evidence>
<dbReference type="Proteomes" id="UP001221757">
    <property type="component" value="Unassembled WGS sequence"/>
</dbReference>
<sequence length="237" mass="26274">MVIKDGVRKLIEDRARASEPAQGLGISPWCDVRWLVGRREWLGWLILPPRDRFEYYAWTRMWTGLGGTRRRGEGSNAAGAPVQLNTSAVDPRTPRAPCARAGNSTKSADRAARAGWEGEVRSRARSREVGPGPGWDAVPGRTRSWTLGDSIIKWWGPGAVPWGARIREHGMTAARRSSSEFNQVPPSSTSIFDLHFQPPLSTPCNFNHPQPPIETITSIGSQHSDADCTEKGRENRR</sequence>
<feature type="compositionally biased region" description="Basic and acidic residues" evidence="1">
    <location>
        <begin position="107"/>
        <end position="128"/>
    </location>
</feature>
<reference evidence="2" key="1">
    <citation type="submission" date="2023-03" db="EMBL/GenBank/DDBJ databases">
        <title>Massive genome expansion in bonnet fungi (Mycena s.s.) driven by repeated elements and novel gene families across ecological guilds.</title>
        <authorList>
            <consortium name="Lawrence Berkeley National Laboratory"/>
            <person name="Harder C.B."/>
            <person name="Miyauchi S."/>
            <person name="Viragh M."/>
            <person name="Kuo A."/>
            <person name="Thoen E."/>
            <person name="Andreopoulos B."/>
            <person name="Lu D."/>
            <person name="Skrede I."/>
            <person name="Drula E."/>
            <person name="Henrissat B."/>
            <person name="Morin E."/>
            <person name="Kohler A."/>
            <person name="Barry K."/>
            <person name="LaButti K."/>
            <person name="Morin E."/>
            <person name="Salamov A."/>
            <person name="Lipzen A."/>
            <person name="Mereny Z."/>
            <person name="Hegedus B."/>
            <person name="Baldrian P."/>
            <person name="Stursova M."/>
            <person name="Weitz H."/>
            <person name="Taylor A."/>
            <person name="Grigoriev I.V."/>
            <person name="Nagy L.G."/>
            <person name="Martin F."/>
            <person name="Kauserud H."/>
        </authorList>
    </citation>
    <scope>NUCLEOTIDE SEQUENCE</scope>
    <source>
        <strain evidence="2">CBHHK067</strain>
    </source>
</reference>
<feature type="compositionally biased region" description="Basic and acidic residues" evidence="1">
    <location>
        <begin position="224"/>
        <end position="237"/>
    </location>
</feature>
<organism evidence="2 3">
    <name type="scientific">Mycena rosella</name>
    <name type="common">Pink bonnet</name>
    <name type="synonym">Agaricus rosellus</name>
    <dbReference type="NCBI Taxonomy" id="1033263"/>
    <lineage>
        <taxon>Eukaryota</taxon>
        <taxon>Fungi</taxon>
        <taxon>Dikarya</taxon>
        <taxon>Basidiomycota</taxon>
        <taxon>Agaricomycotina</taxon>
        <taxon>Agaricomycetes</taxon>
        <taxon>Agaricomycetidae</taxon>
        <taxon>Agaricales</taxon>
        <taxon>Marasmiineae</taxon>
        <taxon>Mycenaceae</taxon>
        <taxon>Mycena</taxon>
    </lineage>
</organism>
<accession>A0AAD7DCX2</accession>
<name>A0AAD7DCX2_MYCRO</name>
<keyword evidence="3" id="KW-1185">Reference proteome</keyword>
<feature type="region of interest" description="Disordered" evidence="1">
    <location>
        <begin position="69"/>
        <end position="141"/>
    </location>
</feature>
<dbReference type="EMBL" id="JARKIE010000077">
    <property type="protein sequence ID" value="KAJ7688687.1"/>
    <property type="molecule type" value="Genomic_DNA"/>
</dbReference>
<evidence type="ECO:0000313" key="3">
    <source>
        <dbReference type="Proteomes" id="UP001221757"/>
    </source>
</evidence>
<feature type="region of interest" description="Disordered" evidence="1">
    <location>
        <begin position="209"/>
        <end position="237"/>
    </location>
</feature>
<evidence type="ECO:0000256" key="1">
    <source>
        <dbReference type="SAM" id="MobiDB-lite"/>
    </source>
</evidence>
<comment type="caution">
    <text evidence="2">The sequence shown here is derived from an EMBL/GenBank/DDBJ whole genome shotgun (WGS) entry which is preliminary data.</text>
</comment>
<proteinExistence type="predicted"/>
<dbReference type="AlphaFoldDB" id="A0AAD7DCX2"/>